<dbReference type="InterPro" id="IPR036737">
    <property type="entry name" value="OmpA-like_sf"/>
</dbReference>
<proteinExistence type="predicted"/>
<dbReference type="PANTHER" id="PTHR30329">
    <property type="entry name" value="STATOR ELEMENT OF FLAGELLAR MOTOR COMPLEX"/>
    <property type="match status" value="1"/>
</dbReference>
<dbReference type="PANTHER" id="PTHR30329:SF20">
    <property type="entry name" value="EXPORTED PROTEIN"/>
    <property type="match status" value="1"/>
</dbReference>
<reference evidence="4" key="1">
    <citation type="journal article" date="2022" name="ISME J.">
        <title>Identification of active gaseous-alkane degraders at natural gas seeps.</title>
        <authorList>
            <person name="Farhan Ul Haque M."/>
            <person name="Hernandez M."/>
            <person name="Crombie A.T."/>
            <person name="Murrell J.C."/>
        </authorList>
    </citation>
    <scope>NUCLEOTIDE SEQUENCE</scope>
    <source>
        <strain evidence="4">PC2</strain>
    </source>
</reference>
<gene>
    <name evidence="4" type="ORF">K2U94_12025</name>
</gene>
<dbReference type="RefSeq" id="WP_243067433.1">
    <property type="nucleotide sequence ID" value="NZ_JAIVFK010000013.1"/>
</dbReference>
<feature type="domain" description="OmpA-like" evidence="3">
    <location>
        <begin position="125"/>
        <end position="287"/>
    </location>
</feature>
<name>A0ABS9Z759_9HYPH</name>
<feature type="transmembrane region" description="Helical" evidence="2">
    <location>
        <begin position="21"/>
        <end position="44"/>
    </location>
</feature>
<keyword evidence="1 2" id="KW-0472">Membrane</keyword>
<accession>A0ABS9Z759</accession>
<keyword evidence="2" id="KW-0812">Transmembrane</keyword>
<evidence type="ECO:0000313" key="4">
    <source>
        <dbReference type="EMBL" id="MCI4683483.1"/>
    </source>
</evidence>
<dbReference type="Proteomes" id="UP001139104">
    <property type="component" value="Unassembled WGS sequence"/>
</dbReference>
<evidence type="ECO:0000256" key="2">
    <source>
        <dbReference type="SAM" id="Phobius"/>
    </source>
</evidence>
<keyword evidence="2" id="KW-1133">Transmembrane helix</keyword>
<sequence>MFSARVHKIEEEEKKDVFAPVADLMVGVVFIFIIMVLALSLVMMEDAVPRSLYDQTTKELQRVTAQRDALEKRAAKLSDFVAFLKTQGVVPLLDRLAEADATRAEILKMLQKRLAARGVTVEADFRDGVLRLPTGNLFESGKADPTPYGRDVIRLLGAALADVAPCFLPGASARSGQIAACPPQSRGSVLNAVYIEGHTDSAPLRGGAGFRDNWDLSAARAIAAFRIARDSDPRVPNLRNAEGKSLLGVSGYADTRPVTVGLTEKERSDKAIMERDRRIEVRLIMAVNRDEVEKTLRELNKRLDSLDAVAK</sequence>
<protein>
    <recommendedName>
        <fullName evidence="3">OmpA-like domain-containing protein</fullName>
    </recommendedName>
</protein>
<dbReference type="Gene3D" id="3.30.1330.60">
    <property type="entry name" value="OmpA-like domain"/>
    <property type="match status" value="1"/>
</dbReference>
<evidence type="ECO:0000259" key="3">
    <source>
        <dbReference type="PROSITE" id="PS51123"/>
    </source>
</evidence>
<comment type="caution">
    <text evidence="4">The sequence shown here is derived from an EMBL/GenBank/DDBJ whole genome shotgun (WGS) entry which is preliminary data.</text>
</comment>
<keyword evidence="5" id="KW-1185">Reference proteome</keyword>
<evidence type="ECO:0000313" key="5">
    <source>
        <dbReference type="Proteomes" id="UP001139104"/>
    </source>
</evidence>
<dbReference type="EMBL" id="JAIVFP010000001">
    <property type="protein sequence ID" value="MCI4683483.1"/>
    <property type="molecule type" value="Genomic_DNA"/>
</dbReference>
<organism evidence="4 5">
    <name type="scientific">Candidatus Rhodoblastus alkanivorans</name>
    <dbReference type="NCBI Taxonomy" id="2954117"/>
    <lineage>
        <taxon>Bacteria</taxon>
        <taxon>Pseudomonadati</taxon>
        <taxon>Pseudomonadota</taxon>
        <taxon>Alphaproteobacteria</taxon>
        <taxon>Hyphomicrobiales</taxon>
        <taxon>Rhodoblastaceae</taxon>
        <taxon>Rhodoblastus</taxon>
    </lineage>
</organism>
<dbReference type="SUPFAM" id="SSF103088">
    <property type="entry name" value="OmpA-like"/>
    <property type="match status" value="1"/>
</dbReference>
<evidence type="ECO:0000256" key="1">
    <source>
        <dbReference type="PROSITE-ProRule" id="PRU00473"/>
    </source>
</evidence>
<dbReference type="InterPro" id="IPR050330">
    <property type="entry name" value="Bact_OuterMem_StrucFunc"/>
</dbReference>
<dbReference type="InterPro" id="IPR006665">
    <property type="entry name" value="OmpA-like"/>
</dbReference>
<dbReference type="PROSITE" id="PS51123">
    <property type="entry name" value="OMPA_2"/>
    <property type="match status" value="1"/>
</dbReference>